<proteinExistence type="predicted"/>
<sequence length="158" mass="17370">MISTKLATFSVYEAQTTKGEDSKTYRGLANESRNIRSNEPPSDPAATRTLAASPRQRNTGELEKGENSSPLTLKADSASTTRTTTPRLVSRGNYTTTGAANLREQTAEANDGSQNQRWKQSGESMRRPEKQRENGAERRKPSGAGTRTDAPPGRRRRM</sequence>
<evidence type="ECO:0000256" key="1">
    <source>
        <dbReference type="SAM" id="MobiDB-lite"/>
    </source>
</evidence>
<organism evidence="2 3">
    <name type="scientific">Brassica campestris</name>
    <name type="common">Field mustard</name>
    <dbReference type="NCBI Taxonomy" id="3711"/>
    <lineage>
        <taxon>Eukaryota</taxon>
        <taxon>Viridiplantae</taxon>
        <taxon>Streptophyta</taxon>
        <taxon>Embryophyta</taxon>
        <taxon>Tracheophyta</taxon>
        <taxon>Spermatophyta</taxon>
        <taxon>Magnoliopsida</taxon>
        <taxon>eudicotyledons</taxon>
        <taxon>Gunneridae</taxon>
        <taxon>Pentapetalae</taxon>
        <taxon>rosids</taxon>
        <taxon>malvids</taxon>
        <taxon>Brassicales</taxon>
        <taxon>Brassicaceae</taxon>
        <taxon>Brassiceae</taxon>
        <taxon>Brassica</taxon>
    </lineage>
</organism>
<dbReference type="Proteomes" id="UP000011750">
    <property type="component" value="Chromosome A06"/>
</dbReference>
<evidence type="ECO:0000313" key="2">
    <source>
        <dbReference type="EnsemblPlants" id="Bra038603.1-P"/>
    </source>
</evidence>
<dbReference type="AlphaFoldDB" id="M4FBY7"/>
<dbReference type="HOGENOM" id="CLU_1671805_0_0_1"/>
<protein>
    <submittedName>
        <fullName evidence="2">Uncharacterized protein</fullName>
    </submittedName>
</protein>
<dbReference type="EnsemblPlants" id="Bra038603.1">
    <property type="protein sequence ID" value="Bra038603.1-P"/>
    <property type="gene ID" value="Bra038603"/>
</dbReference>
<reference evidence="2 3" key="2">
    <citation type="journal article" date="2018" name="Hortic Res">
        <title>Improved Brassica rapa reference genome by single-molecule sequencing and chromosome conformation capture technologies.</title>
        <authorList>
            <person name="Zhang L."/>
            <person name="Cai X."/>
            <person name="Wu J."/>
            <person name="Liu M."/>
            <person name="Grob S."/>
            <person name="Cheng F."/>
            <person name="Liang J."/>
            <person name="Cai C."/>
            <person name="Liu Z."/>
            <person name="Liu B."/>
            <person name="Wang F."/>
            <person name="Li S."/>
            <person name="Liu F."/>
            <person name="Li X."/>
            <person name="Cheng L."/>
            <person name="Yang W."/>
            <person name="Li M.H."/>
            <person name="Grossniklaus U."/>
            <person name="Zheng H."/>
            <person name="Wang X."/>
        </authorList>
    </citation>
    <scope>NUCLEOTIDE SEQUENCE [LARGE SCALE GENOMIC DNA]</scope>
    <source>
        <strain evidence="2 3">cv. Chiifu-401-42</strain>
    </source>
</reference>
<dbReference type="InParanoid" id="M4FBY7"/>
<dbReference type="OMA" id="YEAQTTK"/>
<evidence type="ECO:0000313" key="3">
    <source>
        <dbReference type="Proteomes" id="UP000011750"/>
    </source>
</evidence>
<feature type="compositionally biased region" description="Basic and acidic residues" evidence="1">
    <location>
        <begin position="124"/>
        <end position="140"/>
    </location>
</feature>
<feature type="region of interest" description="Disordered" evidence="1">
    <location>
        <begin position="16"/>
        <end position="158"/>
    </location>
</feature>
<name>M4FBY7_BRACM</name>
<reference evidence="2 3" key="1">
    <citation type="journal article" date="2011" name="Nat. Genet.">
        <title>The genome of the mesopolyploid crop species Brassica rapa.</title>
        <authorList>
            <consortium name="Brassica rapa Genome Sequencing Project Consortium"/>
            <person name="Wang X."/>
            <person name="Wang H."/>
            <person name="Wang J."/>
            <person name="Sun R."/>
            <person name="Wu J."/>
            <person name="Liu S."/>
            <person name="Bai Y."/>
            <person name="Mun J.H."/>
            <person name="Bancroft I."/>
            <person name="Cheng F."/>
            <person name="Huang S."/>
            <person name="Li X."/>
            <person name="Hua W."/>
            <person name="Wang J."/>
            <person name="Wang X."/>
            <person name="Freeling M."/>
            <person name="Pires J.C."/>
            <person name="Paterson A.H."/>
            <person name="Chalhoub B."/>
            <person name="Wang B."/>
            <person name="Hayward A."/>
            <person name="Sharpe A.G."/>
            <person name="Park B.S."/>
            <person name="Weisshaar B."/>
            <person name="Liu B."/>
            <person name="Li B."/>
            <person name="Liu B."/>
            <person name="Tong C."/>
            <person name="Song C."/>
            <person name="Duran C."/>
            <person name="Peng C."/>
            <person name="Geng C."/>
            <person name="Koh C."/>
            <person name="Lin C."/>
            <person name="Edwards D."/>
            <person name="Mu D."/>
            <person name="Shen D."/>
            <person name="Soumpourou E."/>
            <person name="Li F."/>
            <person name="Fraser F."/>
            <person name="Conant G."/>
            <person name="Lassalle G."/>
            <person name="King G.J."/>
            <person name="Bonnema G."/>
            <person name="Tang H."/>
            <person name="Wang H."/>
            <person name="Belcram H."/>
            <person name="Zhou H."/>
            <person name="Hirakawa H."/>
            <person name="Abe H."/>
            <person name="Guo H."/>
            <person name="Wang H."/>
            <person name="Jin H."/>
            <person name="Parkin I.A."/>
            <person name="Batley J."/>
            <person name="Kim J.S."/>
            <person name="Just J."/>
            <person name="Li J."/>
            <person name="Xu J."/>
            <person name="Deng J."/>
            <person name="Kim J.A."/>
            <person name="Li J."/>
            <person name="Yu J."/>
            <person name="Meng J."/>
            <person name="Wang J."/>
            <person name="Min J."/>
            <person name="Poulain J."/>
            <person name="Wang J."/>
            <person name="Hatakeyama K."/>
            <person name="Wu K."/>
            <person name="Wang L."/>
            <person name="Fang L."/>
            <person name="Trick M."/>
            <person name="Links M.G."/>
            <person name="Zhao M."/>
            <person name="Jin M."/>
            <person name="Ramchiary N."/>
            <person name="Drou N."/>
            <person name="Berkman P.J."/>
            <person name="Cai Q."/>
            <person name="Huang Q."/>
            <person name="Li R."/>
            <person name="Tabata S."/>
            <person name="Cheng S."/>
            <person name="Zhang S."/>
            <person name="Zhang S."/>
            <person name="Huang S."/>
            <person name="Sato S."/>
            <person name="Sun S."/>
            <person name="Kwon S.J."/>
            <person name="Choi S.R."/>
            <person name="Lee T.H."/>
            <person name="Fan W."/>
            <person name="Zhao X."/>
            <person name="Tan X."/>
            <person name="Xu X."/>
            <person name="Wang Y."/>
            <person name="Qiu Y."/>
            <person name="Yin Y."/>
            <person name="Li Y."/>
            <person name="Du Y."/>
            <person name="Liao Y."/>
            <person name="Lim Y."/>
            <person name="Narusaka Y."/>
            <person name="Wang Y."/>
            <person name="Wang Z."/>
            <person name="Li Z."/>
            <person name="Wang Z."/>
            <person name="Xiong Z."/>
            <person name="Zhang Z."/>
        </authorList>
    </citation>
    <scope>NUCLEOTIDE SEQUENCE [LARGE SCALE GENOMIC DNA]</scope>
    <source>
        <strain evidence="2 3">cv. Chiifu-401-42</strain>
    </source>
</reference>
<reference evidence="2" key="3">
    <citation type="submission" date="2023-03" db="UniProtKB">
        <authorList>
            <consortium name="EnsemblPlants"/>
        </authorList>
    </citation>
    <scope>IDENTIFICATION</scope>
    <source>
        <strain evidence="2">cv. Chiifu-401-42</strain>
    </source>
</reference>
<feature type="compositionally biased region" description="Polar residues" evidence="1">
    <location>
        <begin position="31"/>
        <end position="40"/>
    </location>
</feature>
<keyword evidence="3" id="KW-1185">Reference proteome</keyword>
<accession>M4FBY7</accession>
<dbReference type="Gramene" id="Bra038603.1">
    <property type="protein sequence ID" value="Bra038603.1-P"/>
    <property type="gene ID" value="Bra038603"/>
</dbReference>
<feature type="compositionally biased region" description="Polar residues" evidence="1">
    <location>
        <begin position="67"/>
        <end position="123"/>
    </location>
</feature>